<keyword evidence="1" id="KW-1133">Transmembrane helix</keyword>
<keyword evidence="1" id="KW-0812">Transmembrane</keyword>
<evidence type="ECO:0000313" key="3">
    <source>
        <dbReference type="Proteomes" id="UP001549321"/>
    </source>
</evidence>
<dbReference type="RefSeq" id="WP_354548087.1">
    <property type="nucleotide sequence ID" value="NZ_JBEPSM010000001.1"/>
</dbReference>
<keyword evidence="1" id="KW-0472">Membrane</keyword>
<sequence length="72" mass="7654">MTATRRKILLALVVLLALLVVADTFVTHHASFGIDGTPGFAAWFGLVSAAGAVVVAYGWGRLMRRPGERADD</sequence>
<accession>A0ABV2QTF0</accession>
<evidence type="ECO:0000313" key="2">
    <source>
        <dbReference type="EMBL" id="MET4632304.1"/>
    </source>
</evidence>
<protein>
    <submittedName>
        <fullName evidence="2">Protein-S-isoprenylcysteine O-methyltransferase Ste14</fullName>
    </submittedName>
</protein>
<dbReference type="EMBL" id="JBEPSM010000001">
    <property type="protein sequence ID" value="MET4632304.1"/>
    <property type="molecule type" value="Genomic_DNA"/>
</dbReference>
<feature type="transmembrane region" description="Helical" evidence="1">
    <location>
        <begin position="40"/>
        <end position="59"/>
    </location>
</feature>
<comment type="caution">
    <text evidence="2">The sequence shown here is derived from an EMBL/GenBank/DDBJ whole genome shotgun (WGS) entry which is preliminary data.</text>
</comment>
<reference evidence="2 3" key="1">
    <citation type="submission" date="2024-06" db="EMBL/GenBank/DDBJ databases">
        <title>Sorghum-associated microbial communities from plants grown in Nebraska, USA.</title>
        <authorList>
            <person name="Schachtman D."/>
        </authorList>
    </citation>
    <scope>NUCLEOTIDE SEQUENCE [LARGE SCALE GENOMIC DNA]</scope>
    <source>
        <strain evidence="2 3">3207</strain>
    </source>
</reference>
<evidence type="ECO:0000256" key="1">
    <source>
        <dbReference type="SAM" id="Phobius"/>
    </source>
</evidence>
<organism evidence="2 3">
    <name type="scientific">Kaistia defluvii</name>
    <dbReference type="NCBI Taxonomy" id="410841"/>
    <lineage>
        <taxon>Bacteria</taxon>
        <taxon>Pseudomonadati</taxon>
        <taxon>Pseudomonadota</taxon>
        <taxon>Alphaproteobacteria</taxon>
        <taxon>Hyphomicrobiales</taxon>
        <taxon>Kaistiaceae</taxon>
        <taxon>Kaistia</taxon>
    </lineage>
</organism>
<keyword evidence="3" id="KW-1185">Reference proteome</keyword>
<gene>
    <name evidence="2" type="ORF">ABIE08_000217</name>
</gene>
<proteinExistence type="predicted"/>
<name>A0ABV2QTF0_9HYPH</name>
<dbReference type="Proteomes" id="UP001549321">
    <property type="component" value="Unassembled WGS sequence"/>
</dbReference>